<dbReference type="GeneID" id="117234513"/>
<keyword evidence="1" id="KW-0812">Transmembrane</keyword>
<name>A0A6J3KF38_9HYME</name>
<gene>
    <name evidence="3" type="primary">LOC117234513</name>
</gene>
<dbReference type="KEGG" id="bvk:117234513"/>
<dbReference type="AlphaFoldDB" id="A0A6J3KF38"/>
<proteinExistence type="predicted"/>
<protein>
    <submittedName>
        <fullName evidence="3">Uncharacterized protein LOC117234513</fullName>
    </submittedName>
</protein>
<keyword evidence="2" id="KW-1185">Reference proteome</keyword>
<evidence type="ECO:0000313" key="3">
    <source>
        <dbReference type="RefSeq" id="XP_033351712.1"/>
    </source>
</evidence>
<feature type="transmembrane region" description="Helical" evidence="1">
    <location>
        <begin position="79"/>
        <end position="99"/>
    </location>
</feature>
<evidence type="ECO:0000256" key="1">
    <source>
        <dbReference type="SAM" id="Phobius"/>
    </source>
</evidence>
<keyword evidence="1" id="KW-1133">Transmembrane helix</keyword>
<dbReference type="Proteomes" id="UP000504631">
    <property type="component" value="Unplaced"/>
</dbReference>
<sequence>MKPSDVSIECETFDFVIRRSFLLFSFALRHRVNPVAWNRETLPSTINVVRQGNLRLHGTSSIGSLGKDLRWDCRRQDRLLFGLSLELVINKLFVFVNWLNFGIEILLV</sequence>
<organism evidence="2 3">
    <name type="scientific">Bombus vosnesenskii</name>
    <dbReference type="NCBI Taxonomy" id="207650"/>
    <lineage>
        <taxon>Eukaryota</taxon>
        <taxon>Metazoa</taxon>
        <taxon>Ecdysozoa</taxon>
        <taxon>Arthropoda</taxon>
        <taxon>Hexapoda</taxon>
        <taxon>Insecta</taxon>
        <taxon>Pterygota</taxon>
        <taxon>Neoptera</taxon>
        <taxon>Endopterygota</taxon>
        <taxon>Hymenoptera</taxon>
        <taxon>Apocrita</taxon>
        <taxon>Aculeata</taxon>
        <taxon>Apoidea</taxon>
        <taxon>Anthophila</taxon>
        <taxon>Apidae</taxon>
        <taxon>Bombus</taxon>
        <taxon>Pyrobombus</taxon>
    </lineage>
</organism>
<accession>A0A6J3KF38</accession>
<keyword evidence="1" id="KW-0472">Membrane</keyword>
<dbReference type="RefSeq" id="XP_033351712.1">
    <property type="nucleotide sequence ID" value="XM_033495821.1"/>
</dbReference>
<evidence type="ECO:0000313" key="2">
    <source>
        <dbReference type="Proteomes" id="UP000504631"/>
    </source>
</evidence>
<reference evidence="3" key="1">
    <citation type="submission" date="2025-08" db="UniProtKB">
        <authorList>
            <consortium name="RefSeq"/>
        </authorList>
    </citation>
    <scope>IDENTIFICATION</scope>
    <source>
        <tissue evidence="3">Muscle</tissue>
    </source>
</reference>